<protein>
    <recommendedName>
        <fullName evidence="3">Protein kinase domain-containing protein</fullName>
    </recommendedName>
</protein>
<dbReference type="InterPro" id="IPR011009">
    <property type="entry name" value="Kinase-like_dom_sf"/>
</dbReference>
<sequence length="249" mass="28369">MAMKVLKVADKPREEDYLSKLKNEVEILARTQHNYIVEFITSEVWDASVVRIFMSLKEGNLATLARQSSSSSIQRIYKTVLRQMLEALDYLDAKYIVHRDVKPENVLYSTAQGSFHFQLGDFGLATKTGIRRGFYGTPVFMAPEVVNGDIHTPKADVWSLYVTIVWVLDDQGFREKSDELKLNQGAEQLSRGIWNLLLPIPTRFRNYHAMIQVDASSRASAGDMLQQLYHGEGRTTPKVDHTLQDKTSQ</sequence>
<dbReference type="GO" id="GO:0005737">
    <property type="term" value="C:cytoplasm"/>
    <property type="evidence" value="ECO:0007669"/>
    <property type="project" value="TreeGrafter"/>
</dbReference>
<dbReference type="InterPro" id="IPR000719">
    <property type="entry name" value="Prot_kinase_dom"/>
</dbReference>
<organism evidence="4 5">
    <name type="scientific">Fusarium piperis</name>
    <dbReference type="NCBI Taxonomy" id="1435070"/>
    <lineage>
        <taxon>Eukaryota</taxon>
        <taxon>Fungi</taxon>
        <taxon>Dikarya</taxon>
        <taxon>Ascomycota</taxon>
        <taxon>Pezizomycotina</taxon>
        <taxon>Sordariomycetes</taxon>
        <taxon>Hypocreomycetidae</taxon>
        <taxon>Hypocreales</taxon>
        <taxon>Nectriaceae</taxon>
        <taxon>Fusarium</taxon>
        <taxon>Fusarium solani species complex</taxon>
    </lineage>
</organism>
<dbReference type="InterPro" id="IPR008271">
    <property type="entry name" value="Ser/Thr_kinase_AS"/>
</dbReference>
<gene>
    <name evidence="4" type="ORF">N0V84_008575</name>
</gene>
<comment type="caution">
    <text evidence="4">The sequence shown here is derived from an EMBL/GenBank/DDBJ whole genome shotgun (WGS) entry which is preliminary data.</text>
</comment>
<dbReference type="GO" id="GO:0005524">
    <property type="term" value="F:ATP binding"/>
    <property type="evidence" value="ECO:0007669"/>
    <property type="project" value="UniProtKB-KW"/>
</dbReference>
<dbReference type="Proteomes" id="UP001140502">
    <property type="component" value="Unassembled WGS sequence"/>
</dbReference>
<keyword evidence="5" id="KW-1185">Reference proteome</keyword>
<name>A0A9W9BKB2_9HYPO</name>
<dbReference type="GO" id="GO:0004674">
    <property type="term" value="F:protein serine/threonine kinase activity"/>
    <property type="evidence" value="ECO:0007669"/>
    <property type="project" value="TreeGrafter"/>
</dbReference>
<evidence type="ECO:0000259" key="3">
    <source>
        <dbReference type="PROSITE" id="PS50011"/>
    </source>
</evidence>
<feature type="domain" description="Protein kinase" evidence="3">
    <location>
        <begin position="1"/>
        <end position="230"/>
    </location>
</feature>
<dbReference type="PROSITE" id="PS50011">
    <property type="entry name" value="PROTEIN_KINASE_DOM"/>
    <property type="match status" value="1"/>
</dbReference>
<dbReference type="AlphaFoldDB" id="A0A9W9BKB2"/>
<accession>A0A9W9BKB2</accession>
<evidence type="ECO:0000256" key="2">
    <source>
        <dbReference type="ARBA" id="ARBA00022840"/>
    </source>
</evidence>
<keyword evidence="2" id="KW-0067">ATP-binding</keyword>
<dbReference type="InterPro" id="IPR050629">
    <property type="entry name" value="STE20/SPS1-PAK"/>
</dbReference>
<evidence type="ECO:0000256" key="1">
    <source>
        <dbReference type="ARBA" id="ARBA00022741"/>
    </source>
</evidence>
<dbReference type="PANTHER" id="PTHR48012">
    <property type="entry name" value="STERILE20-LIKE KINASE, ISOFORM B-RELATED"/>
    <property type="match status" value="1"/>
</dbReference>
<evidence type="ECO:0000313" key="5">
    <source>
        <dbReference type="Proteomes" id="UP001140502"/>
    </source>
</evidence>
<dbReference type="SMART" id="SM00220">
    <property type="entry name" value="S_TKc"/>
    <property type="match status" value="1"/>
</dbReference>
<dbReference type="Pfam" id="PF00069">
    <property type="entry name" value="Pkinase"/>
    <property type="match status" value="1"/>
</dbReference>
<keyword evidence="1" id="KW-0547">Nucleotide-binding</keyword>
<dbReference type="OrthoDB" id="4062651at2759"/>
<reference evidence="4" key="1">
    <citation type="submission" date="2022-10" db="EMBL/GenBank/DDBJ databases">
        <title>Tapping the CABI collections for fungal endophytes: first genome assemblies for Collariella, Neodidymelliopsis, Ascochyta clinopodiicola, Didymella pomorum, Didymosphaeria variabile, Neocosmospora piperis and Neocucurbitaria cava.</title>
        <authorList>
            <person name="Hill R."/>
        </authorList>
    </citation>
    <scope>NUCLEOTIDE SEQUENCE</scope>
    <source>
        <strain evidence="4">IMI 366586</strain>
    </source>
</reference>
<dbReference type="PROSITE" id="PS00108">
    <property type="entry name" value="PROTEIN_KINASE_ST"/>
    <property type="match status" value="1"/>
</dbReference>
<evidence type="ECO:0000313" key="4">
    <source>
        <dbReference type="EMBL" id="KAJ4315063.1"/>
    </source>
</evidence>
<dbReference type="EMBL" id="JAPEUR010000213">
    <property type="protein sequence ID" value="KAJ4315063.1"/>
    <property type="molecule type" value="Genomic_DNA"/>
</dbReference>
<dbReference type="SUPFAM" id="SSF56112">
    <property type="entry name" value="Protein kinase-like (PK-like)"/>
    <property type="match status" value="1"/>
</dbReference>
<dbReference type="Gene3D" id="1.10.510.10">
    <property type="entry name" value="Transferase(Phosphotransferase) domain 1"/>
    <property type="match status" value="1"/>
</dbReference>
<proteinExistence type="predicted"/>